<name>A0ABM8AAC0_9DEIO</name>
<organism evidence="5 6">
    <name type="scientific">Deinococcus aetherius</name>
    <dbReference type="NCBI Taxonomy" id="200252"/>
    <lineage>
        <taxon>Bacteria</taxon>
        <taxon>Thermotogati</taxon>
        <taxon>Deinococcota</taxon>
        <taxon>Deinococci</taxon>
        <taxon>Deinococcales</taxon>
        <taxon>Deinococcaceae</taxon>
        <taxon>Deinococcus</taxon>
    </lineage>
</organism>
<feature type="domain" description="HTH araC/xylS-type" evidence="4">
    <location>
        <begin position="60"/>
        <end position="157"/>
    </location>
</feature>
<evidence type="ECO:0000256" key="1">
    <source>
        <dbReference type="ARBA" id="ARBA00023015"/>
    </source>
</evidence>
<dbReference type="SUPFAM" id="SSF46689">
    <property type="entry name" value="Homeodomain-like"/>
    <property type="match status" value="2"/>
</dbReference>
<evidence type="ECO:0000313" key="6">
    <source>
        <dbReference type="Proteomes" id="UP001064971"/>
    </source>
</evidence>
<evidence type="ECO:0000256" key="3">
    <source>
        <dbReference type="ARBA" id="ARBA00023163"/>
    </source>
</evidence>
<dbReference type="PROSITE" id="PS00041">
    <property type="entry name" value="HTH_ARAC_FAMILY_1"/>
    <property type="match status" value="1"/>
</dbReference>
<dbReference type="InterPro" id="IPR018062">
    <property type="entry name" value="HTH_AraC-typ_CS"/>
</dbReference>
<protein>
    <recommendedName>
        <fullName evidence="4">HTH araC/xylS-type domain-containing protein</fullName>
    </recommendedName>
</protein>
<evidence type="ECO:0000259" key="4">
    <source>
        <dbReference type="PROSITE" id="PS01124"/>
    </source>
</evidence>
<keyword evidence="6" id="KW-1185">Reference proteome</keyword>
<proteinExistence type="predicted"/>
<dbReference type="Pfam" id="PF12833">
    <property type="entry name" value="HTH_18"/>
    <property type="match status" value="1"/>
</dbReference>
<accession>A0ABM8AAC0</accession>
<dbReference type="Proteomes" id="UP001064971">
    <property type="component" value="Chromosome"/>
</dbReference>
<dbReference type="SMART" id="SM00342">
    <property type="entry name" value="HTH_ARAC"/>
    <property type="match status" value="1"/>
</dbReference>
<dbReference type="PANTHER" id="PTHR46796:SF2">
    <property type="entry name" value="TRANSCRIPTIONAL REGULATORY PROTEIN"/>
    <property type="match status" value="1"/>
</dbReference>
<reference evidence="5" key="1">
    <citation type="submission" date="2022-07" db="EMBL/GenBank/DDBJ databases">
        <title>Complete Genome Sequence of the Radioresistant Bacterium Deinococcus aetherius ST0316, Isolated from the Air Dust collected in Lower Stratosphere above Japan.</title>
        <authorList>
            <person name="Satoh K."/>
            <person name="Hagiwara K."/>
            <person name="Katsumata K."/>
            <person name="Kubo A."/>
            <person name="Yokobori S."/>
            <person name="Yamagishi A."/>
            <person name="Oono Y."/>
            <person name="Narumi I."/>
        </authorList>
    </citation>
    <scope>NUCLEOTIDE SEQUENCE</scope>
    <source>
        <strain evidence="5">ST0316</strain>
    </source>
</reference>
<dbReference type="InterPro" id="IPR009057">
    <property type="entry name" value="Homeodomain-like_sf"/>
</dbReference>
<keyword evidence="2" id="KW-0238">DNA-binding</keyword>
<gene>
    <name evidence="5" type="ORF">DAETH_06490</name>
</gene>
<keyword evidence="1" id="KW-0805">Transcription regulation</keyword>
<dbReference type="InterPro" id="IPR020449">
    <property type="entry name" value="Tscrpt_reg_AraC-type_HTH"/>
</dbReference>
<sequence length="165" mass="17874">MPALHTRPDFARLFGAVDLAITSGGEALRVESTLTELLHALAPVWPLRLPGGGRGAARVEPARDYLHAHFAQPVTLAHLAALCGLHPGSLVRAFRSTLGLPPHVYQQGLRLQHARRLINAGVPLARAALEAGFADQSHFTRAFTRVFGLPPGQYARGSDRSRRTR</sequence>
<evidence type="ECO:0000313" key="5">
    <source>
        <dbReference type="EMBL" id="BDP40680.1"/>
    </source>
</evidence>
<dbReference type="PROSITE" id="PS01124">
    <property type="entry name" value="HTH_ARAC_FAMILY_2"/>
    <property type="match status" value="1"/>
</dbReference>
<dbReference type="Gene3D" id="1.10.10.60">
    <property type="entry name" value="Homeodomain-like"/>
    <property type="match status" value="2"/>
</dbReference>
<keyword evidence="3" id="KW-0804">Transcription</keyword>
<dbReference type="InterPro" id="IPR018060">
    <property type="entry name" value="HTH_AraC"/>
</dbReference>
<evidence type="ECO:0000256" key="2">
    <source>
        <dbReference type="ARBA" id="ARBA00023125"/>
    </source>
</evidence>
<dbReference type="PANTHER" id="PTHR46796">
    <property type="entry name" value="HTH-TYPE TRANSCRIPTIONAL ACTIVATOR RHAS-RELATED"/>
    <property type="match status" value="1"/>
</dbReference>
<dbReference type="PRINTS" id="PR00032">
    <property type="entry name" value="HTHARAC"/>
</dbReference>
<dbReference type="InterPro" id="IPR050204">
    <property type="entry name" value="AraC_XylS_family_regulators"/>
</dbReference>
<dbReference type="EMBL" id="AP026560">
    <property type="protein sequence ID" value="BDP40680.1"/>
    <property type="molecule type" value="Genomic_DNA"/>
</dbReference>